<evidence type="ECO:0000256" key="2">
    <source>
        <dbReference type="ARBA" id="ARBA00022475"/>
    </source>
</evidence>
<feature type="transmembrane region" description="Helical" evidence="6">
    <location>
        <begin position="283"/>
        <end position="303"/>
    </location>
</feature>
<accession>A0A171KTY0</accession>
<evidence type="ECO:0000256" key="5">
    <source>
        <dbReference type="ARBA" id="ARBA00023136"/>
    </source>
</evidence>
<dbReference type="PATRIC" id="fig|206506.3.peg.961"/>
<dbReference type="GO" id="GO:0005886">
    <property type="term" value="C:plasma membrane"/>
    <property type="evidence" value="ECO:0007669"/>
    <property type="project" value="UniProtKB-SubCell"/>
</dbReference>
<evidence type="ECO:0000256" key="4">
    <source>
        <dbReference type="ARBA" id="ARBA00022989"/>
    </source>
</evidence>
<feature type="transmembrane region" description="Helical" evidence="6">
    <location>
        <begin position="6"/>
        <end position="23"/>
    </location>
</feature>
<comment type="subcellular location">
    <subcellularLocation>
        <location evidence="1">Cell membrane</location>
        <topology evidence="1">Multi-pass membrane protein</topology>
    </subcellularLocation>
</comment>
<feature type="transmembrane region" description="Helical" evidence="6">
    <location>
        <begin position="73"/>
        <end position="92"/>
    </location>
</feature>
<keyword evidence="2" id="KW-1003">Cell membrane</keyword>
<dbReference type="Pfam" id="PF00482">
    <property type="entry name" value="T2SSF"/>
    <property type="match status" value="1"/>
</dbReference>
<dbReference type="RefSeq" id="WP_068368089.1">
    <property type="nucleotide sequence ID" value="NZ_CP033936.1"/>
</dbReference>
<keyword evidence="9" id="KW-1185">Reference proteome</keyword>
<dbReference type="PANTHER" id="PTHR35007:SF1">
    <property type="entry name" value="PILUS ASSEMBLY PROTEIN"/>
    <property type="match status" value="1"/>
</dbReference>
<reference evidence="8 9" key="1">
    <citation type="submission" date="2015-04" db="EMBL/GenBank/DDBJ databases">
        <title>Genome sequence of Kerstersia gyiorum CG1.</title>
        <authorList>
            <person name="Greninger A.L."/>
            <person name="Kozyreva V."/>
            <person name="Chaturvedi V."/>
        </authorList>
    </citation>
    <scope>NUCLEOTIDE SEQUENCE [LARGE SCALE GENOMIC DNA]</scope>
    <source>
        <strain evidence="8 9">CG1</strain>
    </source>
</reference>
<evidence type="ECO:0000256" key="6">
    <source>
        <dbReference type="SAM" id="Phobius"/>
    </source>
</evidence>
<feature type="domain" description="Type II secretion system protein GspF" evidence="7">
    <location>
        <begin position="142"/>
        <end position="268"/>
    </location>
</feature>
<dbReference type="InterPro" id="IPR042094">
    <property type="entry name" value="T2SS_GspF_sf"/>
</dbReference>
<evidence type="ECO:0000313" key="9">
    <source>
        <dbReference type="Proteomes" id="UP000078084"/>
    </source>
</evidence>
<dbReference type="Gene3D" id="1.20.81.30">
    <property type="entry name" value="Type II secretion system (T2SS), domain F"/>
    <property type="match status" value="1"/>
</dbReference>
<dbReference type="Proteomes" id="UP000078084">
    <property type="component" value="Unassembled WGS sequence"/>
</dbReference>
<feature type="transmembrane region" description="Helical" evidence="6">
    <location>
        <begin position="98"/>
        <end position="126"/>
    </location>
</feature>
<evidence type="ECO:0000256" key="1">
    <source>
        <dbReference type="ARBA" id="ARBA00004651"/>
    </source>
</evidence>
<dbReference type="STRING" id="206506.AAV32_04430"/>
<dbReference type="GeneID" id="99726364"/>
<evidence type="ECO:0000259" key="7">
    <source>
        <dbReference type="Pfam" id="PF00482"/>
    </source>
</evidence>
<dbReference type="EMBL" id="LBNE01000002">
    <property type="protein sequence ID" value="KKO72347.1"/>
    <property type="molecule type" value="Genomic_DNA"/>
</dbReference>
<keyword evidence="3 6" id="KW-0812">Transmembrane</keyword>
<dbReference type="AlphaFoldDB" id="A0A171KTY0"/>
<dbReference type="PANTHER" id="PTHR35007">
    <property type="entry name" value="INTEGRAL MEMBRANE PROTEIN-RELATED"/>
    <property type="match status" value="1"/>
</dbReference>
<dbReference type="InterPro" id="IPR018076">
    <property type="entry name" value="T2SS_GspF_dom"/>
</dbReference>
<sequence>MLVQGLIIGGLALLLLAAALWLWQRGTRNQAQAQLSSHVEQALRQRQAGSLADGPVGAAVARQWRGDGDLSSVLLRAGINGGPGFVLLAIGLPLLLALLAWLLIGAVAAVGILILSGVLLSFSIWWRIEKRRKRMVAQLPGFLEGMVRLITIGNSMGAAFQSSAANVEMPLREALDRVAALSRSGKDLDEAMRQVARQFDLHEFYLAASVVGVALRFGGRSDQVLERLAAFMRDLEQARMEMTAMSAELRLSAWILGLLPIALASFILFMNNDLFMNMWEDPLGFKMLIGAAIMQTVGVFWLYRLAKSV</sequence>
<proteinExistence type="predicted"/>
<keyword evidence="5 6" id="KW-0472">Membrane</keyword>
<evidence type="ECO:0000313" key="8">
    <source>
        <dbReference type="EMBL" id="KKO72347.1"/>
    </source>
</evidence>
<feature type="transmembrane region" description="Helical" evidence="6">
    <location>
        <begin position="249"/>
        <end position="271"/>
    </location>
</feature>
<gene>
    <name evidence="8" type="ORF">AAV32_04430</name>
</gene>
<organism evidence="8 9">
    <name type="scientific">Kerstersia gyiorum</name>
    <dbReference type="NCBI Taxonomy" id="206506"/>
    <lineage>
        <taxon>Bacteria</taxon>
        <taxon>Pseudomonadati</taxon>
        <taxon>Pseudomonadota</taxon>
        <taxon>Betaproteobacteria</taxon>
        <taxon>Burkholderiales</taxon>
        <taxon>Alcaligenaceae</taxon>
        <taxon>Kerstersia</taxon>
    </lineage>
</organism>
<evidence type="ECO:0000256" key="3">
    <source>
        <dbReference type="ARBA" id="ARBA00022692"/>
    </source>
</evidence>
<name>A0A171KTY0_9BURK</name>
<dbReference type="OrthoDB" id="597333at2"/>
<keyword evidence="4 6" id="KW-1133">Transmembrane helix</keyword>
<comment type="caution">
    <text evidence="8">The sequence shown here is derived from an EMBL/GenBank/DDBJ whole genome shotgun (WGS) entry which is preliminary data.</text>
</comment>
<protein>
    <recommendedName>
        <fullName evidence="7">Type II secretion system protein GspF domain-containing protein</fullName>
    </recommendedName>
</protein>